<dbReference type="PATRIC" id="fig|211586.12.peg.1389"/>
<reference evidence="1 2" key="4">
    <citation type="journal article" date="2011" name="BMC Genomics">
        <title>Genome-wide protein localization prediction strategies for gram negative bacteria.</title>
        <authorList>
            <person name="Romine M.F."/>
        </authorList>
    </citation>
    <scope>NUCLEOTIDE SEQUENCE [LARGE SCALE GENOMIC DNA]</scope>
    <source>
        <strain evidence="2">ATCC 700550 / JCM 31522 / CIP 106686 / LMG 19005 / NCIMB 14063 / MR-1</strain>
    </source>
</reference>
<dbReference type="EMBL" id="AE014299">
    <property type="protein sequence ID" value="AAN54504.1"/>
    <property type="molecule type" value="Genomic_DNA"/>
</dbReference>
<accession>Q8EGZ5</accession>
<proteinExistence type="predicted"/>
<dbReference type="PaxDb" id="211586-SO_1442"/>
<dbReference type="AlphaFoldDB" id="Q8EGZ5"/>
<dbReference type="eggNOG" id="COG4983">
    <property type="taxonomic scope" value="Bacteria"/>
</dbReference>
<organism evidence="1 2">
    <name type="scientific">Shewanella oneidensis (strain ATCC 700550 / JCM 31522 / CIP 106686 / LMG 19005 / NCIMB 14063 / MR-1)</name>
    <dbReference type="NCBI Taxonomy" id="211586"/>
    <lineage>
        <taxon>Bacteria</taxon>
        <taxon>Pseudomonadati</taxon>
        <taxon>Pseudomonadota</taxon>
        <taxon>Gammaproteobacteria</taxon>
        <taxon>Alteromonadales</taxon>
        <taxon>Shewanellaceae</taxon>
        <taxon>Shewanella</taxon>
    </lineage>
</organism>
<dbReference type="STRING" id="211586.SO_1442"/>
<dbReference type="KEGG" id="son:SO_1442"/>
<reference evidence="1 2" key="1">
    <citation type="journal article" date="2002" name="Nat. Biotechnol.">
        <title>Genome sequence of the dissimilatory metal ion-reducing bacterium Shewanella oneidensis.</title>
        <authorList>
            <person name="Heidelberg J.F."/>
            <person name="Paulsen I.T."/>
            <person name="Nelson K.E."/>
            <person name="Gaidos E.J."/>
            <person name="Nelson W.C."/>
            <person name="Read T.D."/>
            <person name="Eisen J.A."/>
            <person name="Seshadri R."/>
            <person name="Ward N."/>
            <person name="Methe B."/>
            <person name="Clayton R.A."/>
            <person name="Meyer T."/>
            <person name="Tsapin A."/>
            <person name="Scott J."/>
            <person name="Beanan M."/>
            <person name="Brinkac L."/>
            <person name="Daugherty S."/>
            <person name="DeBoy R.T."/>
            <person name="Dodson R.J."/>
            <person name="Durkin A.S."/>
            <person name="Haft D.H."/>
            <person name="Kolonay J.F."/>
            <person name="Madupu R."/>
            <person name="Peterson J.D."/>
            <person name="Umayam L.A."/>
            <person name="White O."/>
            <person name="Wolf A.M."/>
            <person name="Vamathevan J."/>
            <person name="Weidman J."/>
            <person name="Impraim M."/>
            <person name="Lee K."/>
            <person name="Berry K."/>
            <person name="Lee C."/>
            <person name="Mueller J."/>
            <person name="Khouri H."/>
            <person name="Gill J."/>
            <person name="Utterback T.R."/>
            <person name="McDonald L.A."/>
            <person name="Feldblyum T.V."/>
            <person name="Smith H.O."/>
            <person name="Venter J.C."/>
            <person name="Nealson K.H."/>
            <person name="Fraser C.M."/>
        </authorList>
    </citation>
    <scope>NUCLEOTIDE SEQUENCE [LARGE SCALE GENOMIC DNA]</scope>
    <source>
        <strain evidence="2">ATCC 700550 / JCM 31522 / CIP 106686 / LMG 19005 / NCIMB 14063 / MR-1</strain>
    </source>
</reference>
<dbReference type="Pfam" id="PF13148">
    <property type="entry name" value="DUF3987"/>
    <property type="match status" value="1"/>
</dbReference>
<reference evidence="1 2" key="3">
    <citation type="journal article" date="2008" name="Appl. Environ. Microbiol.">
        <title>Identification of mobile elements and pseudogenes in the Shewanella oneidensis MR-1 genome.</title>
        <authorList>
            <person name="Romine M.F."/>
            <person name="Carlson T.S."/>
            <person name="Norbeck A.D."/>
            <person name="McCue L.A."/>
            <person name="Lipton M.S."/>
        </authorList>
    </citation>
    <scope>NUCLEOTIDE SEQUENCE [LARGE SCALE GENOMIC DNA]</scope>
    <source>
        <strain evidence="2">ATCC 700550 / JCM 31522 / CIP 106686 / LMG 19005 / NCIMB 14063 / MR-1</strain>
    </source>
</reference>
<evidence type="ECO:0000313" key="2">
    <source>
        <dbReference type="Proteomes" id="UP000008186"/>
    </source>
</evidence>
<dbReference type="RefSeq" id="WP_011071639.1">
    <property type="nucleotide sequence ID" value="NC_004347.2"/>
</dbReference>
<evidence type="ECO:0008006" key="3">
    <source>
        <dbReference type="Google" id="ProtNLM"/>
    </source>
</evidence>
<dbReference type="OrthoDB" id="9067983at2"/>
<dbReference type="BioCyc" id="SONE211586:G1GMP-1335-MONOMER"/>
<name>Q8EGZ5_SHEON</name>
<sequence length="489" mass="55656">MNFSRYPNYFPISDGSFPNLSAAPLMRDAFFETFESVQAPYSMIALVQLSTISAALQGAVNVSLPINKICPPSILAITIAESGERKSTVENQYMEGLKAAQKELLIEYRSILNKYKIEKEIHDEETVRLKRRLSKEKYDEKYELALNELQAHRDAEPIKPRAPKFLYEDVTKEALLVGLNENLPNAFLASDEGGVLFKSHIMRNSPILNSLWGGGDVDISRKTLESFVVSGARLTMHIMTQSSALQNFIARSKDDMRGNGFFARAIVAFPVSLCGYRQVSEYEYSKKAIEKFNDRIKQLLLNVIAMEDYRNRITVTFSNEAKNVWLDIANDIEIKMAPGGMYECAKDHASKLPENIARVAALIHCFEHPDNFEISAQSLWLAIELLSYFSRDFMRVFCPPPKYVLNAFALCEWLNPFIASGIRYMRKNYILQCGPYCIRKKTELQAALDYLKQSNKMEEIMIGKTRVIDLFFGLEPDNAQLAENLARFS</sequence>
<protein>
    <recommendedName>
        <fullName evidence="3">DUF3987 domain-containing protein</fullName>
    </recommendedName>
</protein>
<gene>
    <name evidence="1" type="ordered locus">SO_1442</name>
</gene>
<evidence type="ECO:0000313" key="1">
    <source>
        <dbReference type="EMBL" id="AAN54504.1"/>
    </source>
</evidence>
<keyword evidence="2" id="KW-1185">Reference proteome</keyword>
<reference evidence="1 2" key="2">
    <citation type="journal article" date="2005" name="Proteomics">
        <title>Global detection and characterization of hypothetical proteins in Shewanella oneidensis MR-1 using LC-MS based proteomics.</title>
        <authorList>
            <person name="Elias D.A."/>
            <person name="Monroe M.E."/>
            <person name="Marshall M.J."/>
            <person name="Romine M.F."/>
            <person name="Belieav A.S."/>
            <person name="Fredrickson J.K."/>
            <person name="Anderson G.A."/>
            <person name="Smith R.D."/>
            <person name="Lipton M.S."/>
        </authorList>
    </citation>
    <scope>NUCLEOTIDE SEQUENCE [LARGE SCALE GENOMIC DNA]</scope>
    <source>
        <strain evidence="2">ATCC 700550 / JCM 31522 / CIP 106686 / LMG 19005 / NCIMB 14063 / MR-1</strain>
    </source>
</reference>
<dbReference type="Proteomes" id="UP000008186">
    <property type="component" value="Chromosome"/>
</dbReference>
<dbReference type="InterPro" id="IPR025048">
    <property type="entry name" value="DUF3987"/>
</dbReference>
<dbReference type="HOGENOM" id="CLU_020866_2_1_6"/>